<keyword evidence="1" id="KW-1133">Transmembrane helix</keyword>
<keyword evidence="3" id="KW-1185">Reference proteome</keyword>
<evidence type="ECO:0000256" key="1">
    <source>
        <dbReference type="SAM" id="Phobius"/>
    </source>
</evidence>
<evidence type="ECO:0000313" key="3">
    <source>
        <dbReference type="Proteomes" id="UP001232445"/>
    </source>
</evidence>
<keyword evidence="1" id="KW-0472">Membrane</keyword>
<organism evidence="2 3">
    <name type="scientific">Caldalkalibacillus uzonensis</name>
    <dbReference type="NCBI Taxonomy" id="353224"/>
    <lineage>
        <taxon>Bacteria</taxon>
        <taxon>Bacillati</taxon>
        <taxon>Bacillota</taxon>
        <taxon>Bacilli</taxon>
        <taxon>Bacillales</taxon>
        <taxon>Bacillaceae</taxon>
        <taxon>Caldalkalibacillus</taxon>
    </lineage>
</organism>
<protein>
    <submittedName>
        <fullName evidence="2">Uncharacterized protein</fullName>
    </submittedName>
</protein>
<proteinExistence type="predicted"/>
<comment type="caution">
    <text evidence="2">The sequence shown here is derived from an EMBL/GenBank/DDBJ whole genome shotgun (WGS) entry which is preliminary data.</text>
</comment>
<evidence type="ECO:0000313" key="2">
    <source>
        <dbReference type="EMBL" id="MDQ0341079.1"/>
    </source>
</evidence>
<dbReference type="EMBL" id="JAUSUQ010000031">
    <property type="protein sequence ID" value="MDQ0341079.1"/>
    <property type="molecule type" value="Genomic_DNA"/>
</dbReference>
<keyword evidence="1" id="KW-0812">Transmembrane</keyword>
<gene>
    <name evidence="2" type="ORF">J2S00_003923</name>
</gene>
<dbReference type="Proteomes" id="UP001232445">
    <property type="component" value="Unassembled WGS sequence"/>
</dbReference>
<name>A0ABU0CY67_9BACI</name>
<reference evidence="2 3" key="1">
    <citation type="submission" date="2023-07" db="EMBL/GenBank/DDBJ databases">
        <title>Genomic Encyclopedia of Type Strains, Phase IV (KMG-IV): sequencing the most valuable type-strain genomes for metagenomic binning, comparative biology and taxonomic classification.</title>
        <authorList>
            <person name="Goeker M."/>
        </authorList>
    </citation>
    <scope>NUCLEOTIDE SEQUENCE [LARGE SCALE GENOMIC DNA]</scope>
    <source>
        <strain evidence="2 3">DSM 17740</strain>
    </source>
</reference>
<accession>A0ABU0CY67</accession>
<sequence length="102" mass="12570">MYKYYLCAKRTSDEWPELTPEMEEFSMEVYPHYPNTRVSYTSSQRNCVRSTIISDWSDSRWTKTKEKGSEVQFFFPFAIPFFSIAFISFFPFRRRFRRLFFF</sequence>
<feature type="transmembrane region" description="Helical" evidence="1">
    <location>
        <begin position="73"/>
        <end position="92"/>
    </location>
</feature>